<feature type="chain" id="PRO_5046086862" evidence="3">
    <location>
        <begin position="21"/>
        <end position="647"/>
    </location>
</feature>
<keyword evidence="4" id="KW-0418">Kinase</keyword>
<reference evidence="5" key="1">
    <citation type="journal article" date="2019" name="Int. J. Syst. Evol. Microbiol.">
        <title>The Global Catalogue of Microorganisms (GCM) 10K type strain sequencing project: providing services to taxonomists for standard genome sequencing and annotation.</title>
        <authorList>
            <consortium name="The Broad Institute Genomics Platform"/>
            <consortium name="The Broad Institute Genome Sequencing Center for Infectious Disease"/>
            <person name="Wu L."/>
            <person name="Ma J."/>
        </authorList>
    </citation>
    <scope>NUCLEOTIDE SEQUENCE [LARGE SCALE GENOMIC DNA]</scope>
    <source>
        <strain evidence="5">CCUG 53270</strain>
    </source>
</reference>
<keyword evidence="5" id="KW-1185">Reference proteome</keyword>
<feature type="region of interest" description="Disordered" evidence="1">
    <location>
        <begin position="415"/>
        <end position="462"/>
    </location>
</feature>
<dbReference type="Proteomes" id="UP001597180">
    <property type="component" value="Unassembled WGS sequence"/>
</dbReference>
<gene>
    <name evidence="4" type="ORF">ACFQ4B_35800</name>
</gene>
<feature type="compositionally biased region" description="Gly residues" evidence="1">
    <location>
        <begin position="586"/>
        <end position="611"/>
    </location>
</feature>
<feature type="region of interest" description="Disordered" evidence="1">
    <location>
        <begin position="476"/>
        <end position="619"/>
    </location>
</feature>
<evidence type="ECO:0000313" key="5">
    <source>
        <dbReference type="Proteomes" id="UP001597180"/>
    </source>
</evidence>
<keyword evidence="3" id="KW-0732">Signal</keyword>
<dbReference type="PANTHER" id="PTHR40050:SF1">
    <property type="entry name" value="INNER SPORE COAT PROTEIN H"/>
    <property type="match status" value="1"/>
</dbReference>
<dbReference type="Pfam" id="PF08757">
    <property type="entry name" value="CotH"/>
    <property type="match status" value="1"/>
</dbReference>
<name>A0ABW3UX58_9BACL</name>
<dbReference type="PROSITE" id="PS51257">
    <property type="entry name" value="PROKAR_LIPOPROTEIN"/>
    <property type="match status" value="1"/>
</dbReference>
<dbReference type="GO" id="GO:0016301">
    <property type="term" value="F:kinase activity"/>
    <property type="evidence" value="ECO:0007669"/>
    <property type="project" value="UniProtKB-KW"/>
</dbReference>
<sequence>MKAKAITLLLCICLILGITGCGVTGGSGVAGTGTGSAAATSGVSSSKSDKEKSIDENVFPKDKVIDVNITLDPDDFQDMLDNASAEEFKTASVDYNGKHIDHVAVRTKGNLSLRSVVNSDSDRYSFKIAFDEYISSQSLEGITKINLNNNYSDPTYMREFLAYELAEQMGLPTPKYSYVNLYVNNELKGLYLAVEQLGESYLERNFGSSNGALYKANGGNGSELNWLEKASAYTGLDLKSGSTKGEELLAMVNELNNGTDYEKVLDVEEALRFIALNMATANMDSYLGGNKHNYYLYENKGIFSILPWDYNMAFGGLGGTGILMDEPTQGAVADRPLVDKLLKVDKYKEQYHQIVKEMVQGYLSEDKFVARVQELADLISDGVAKDPTAFYTYDQYQQGITQLQSFNSQMVASLTKQLDGTSPSSGDGSGSGGGMGGGMPGGMGGGMPGMGAGNNNGKKGQQVQAQAVVVNGQVQQNGQGGQQAQNGQGGQQAQNGQVGQQMQNGQGGQQMQNGQGGQQAQNGQGGQQAQNGQGGQQAQNGQGGQQAQNGQGGQQAQNGQGGQQAQNGQVGQQMQNGQVGQQMQNGPGGRQGGPGGGFGGPGGGGPGGPGGQQQPQGSASEAMMAGAAFIALLAACFIVVFYKRKRL</sequence>
<evidence type="ECO:0000313" key="4">
    <source>
        <dbReference type="EMBL" id="MFD1225455.1"/>
    </source>
</evidence>
<keyword evidence="4" id="KW-0808">Transferase</keyword>
<keyword evidence="2" id="KW-0812">Transmembrane</keyword>
<feature type="compositionally biased region" description="Low complexity" evidence="1">
    <location>
        <begin position="476"/>
        <end position="585"/>
    </location>
</feature>
<dbReference type="PANTHER" id="PTHR40050">
    <property type="entry name" value="INNER SPORE COAT PROTEIN H"/>
    <property type="match status" value="1"/>
</dbReference>
<keyword evidence="2" id="KW-0472">Membrane</keyword>
<organism evidence="4 5">
    <name type="scientific">Paenibacillus vulneris</name>
    <dbReference type="NCBI Taxonomy" id="1133364"/>
    <lineage>
        <taxon>Bacteria</taxon>
        <taxon>Bacillati</taxon>
        <taxon>Bacillota</taxon>
        <taxon>Bacilli</taxon>
        <taxon>Bacillales</taxon>
        <taxon>Paenibacillaceae</taxon>
        <taxon>Paenibacillus</taxon>
    </lineage>
</organism>
<feature type="compositionally biased region" description="Gly residues" evidence="1">
    <location>
        <begin position="427"/>
        <end position="454"/>
    </location>
</feature>
<evidence type="ECO:0000256" key="2">
    <source>
        <dbReference type="SAM" id="Phobius"/>
    </source>
</evidence>
<feature type="transmembrane region" description="Helical" evidence="2">
    <location>
        <begin position="622"/>
        <end position="642"/>
    </location>
</feature>
<accession>A0ABW3UX58</accession>
<dbReference type="EMBL" id="JBHTLU010000059">
    <property type="protein sequence ID" value="MFD1225455.1"/>
    <property type="molecule type" value="Genomic_DNA"/>
</dbReference>
<evidence type="ECO:0000256" key="3">
    <source>
        <dbReference type="SAM" id="SignalP"/>
    </source>
</evidence>
<proteinExistence type="predicted"/>
<evidence type="ECO:0000256" key="1">
    <source>
        <dbReference type="SAM" id="MobiDB-lite"/>
    </source>
</evidence>
<feature type="signal peptide" evidence="3">
    <location>
        <begin position="1"/>
        <end position="20"/>
    </location>
</feature>
<comment type="caution">
    <text evidence="4">The sequence shown here is derived from an EMBL/GenBank/DDBJ whole genome shotgun (WGS) entry which is preliminary data.</text>
</comment>
<dbReference type="InterPro" id="IPR014867">
    <property type="entry name" value="Spore_coat_CotH_CotH2/3/7"/>
</dbReference>
<keyword evidence="2" id="KW-1133">Transmembrane helix</keyword>
<protein>
    <submittedName>
        <fullName evidence="4">CotH kinase family protein</fullName>
    </submittedName>
</protein>
<dbReference type="RefSeq" id="WP_345587698.1">
    <property type="nucleotide sequence ID" value="NZ_BAABJG010000013.1"/>
</dbReference>